<accession>A0A540WK81</accession>
<sequence>MTWTLCITPSRFTPDQLSILEFSSIDDLMSEFFEDATDPMLRAEKNGHAIIPARPCPPRADGLYEGKGGDPTPTPYRRNANFSHVTLAVVDFDCEEQSALDSWLAGLRQRGLWFVAYPTHSYGQPTKPIRYRVVLPFSEPVAVGSPSRWADSLWPRLMDSLGLASQATAALKADPACKDVARLYYLPSWNPSNATPRPAPEHHQGQPLDVEALFGPLLRQPFARYVERPSEQHVTGAVPVDLQAIRKRLRRFRRKDYCQAIAQMDAGEVLILDGQRHLGINRLTEMLARVAAPDESSESLLAIAQRSLDALASLEPSRDVWGEALRGLDGARAKLQQWDLQRKANREAEEAAWRRTVMLVATSNHRRGSTP</sequence>
<keyword evidence="2" id="KW-1185">Reference proteome</keyword>
<protein>
    <submittedName>
        <fullName evidence="1">Uncharacterized protein</fullName>
    </submittedName>
</protein>
<reference evidence="1 2" key="1">
    <citation type="submission" date="2019-06" db="EMBL/GenBank/DDBJ databases">
        <authorList>
            <person name="Livingstone P."/>
            <person name="Whitworth D."/>
        </authorList>
    </citation>
    <scope>NUCLEOTIDE SEQUENCE [LARGE SCALE GENOMIC DNA]</scope>
    <source>
        <strain evidence="1 2">AM401</strain>
    </source>
</reference>
<organism evidence="1 2">
    <name type="scientific">Myxococcus llanfairpwllgwyngyllgogerychwyrndrobwllllantysiliogogogochensis</name>
    <dbReference type="NCBI Taxonomy" id="2590453"/>
    <lineage>
        <taxon>Bacteria</taxon>
        <taxon>Pseudomonadati</taxon>
        <taxon>Myxococcota</taxon>
        <taxon>Myxococcia</taxon>
        <taxon>Myxococcales</taxon>
        <taxon>Cystobacterineae</taxon>
        <taxon>Myxococcaceae</taxon>
        <taxon>Myxococcus</taxon>
    </lineage>
</organism>
<dbReference type="AlphaFoldDB" id="A0A540WK81"/>
<name>A0A540WK81_9BACT</name>
<dbReference type="RefSeq" id="WP_141649258.1">
    <property type="nucleotide sequence ID" value="NZ_VIFM01000429.1"/>
</dbReference>
<dbReference type="OrthoDB" id="5487859at2"/>
<evidence type="ECO:0000313" key="1">
    <source>
        <dbReference type="EMBL" id="TQF08874.1"/>
    </source>
</evidence>
<proteinExistence type="predicted"/>
<dbReference type="Proteomes" id="UP000315369">
    <property type="component" value="Unassembled WGS sequence"/>
</dbReference>
<gene>
    <name evidence="1" type="ORF">FJV41_47595</name>
</gene>
<evidence type="ECO:0000313" key="2">
    <source>
        <dbReference type="Proteomes" id="UP000315369"/>
    </source>
</evidence>
<comment type="caution">
    <text evidence="1">The sequence shown here is derived from an EMBL/GenBank/DDBJ whole genome shotgun (WGS) entry which is preliminary data.</text>
</comment>
<dbReference type="EMBL" id="VIFM01000429">
    <property type="protein sequence ID" value="TQF08874.1"/>
    <property type="molecule type" value="Genomic_DNA"/>
</dbReference>